<evidence type="ECO:0000313" key="2">
    <source>
        <dbReference type="Proteomes" id="UP001433508"/>
    </source>
</evidence>
<sequence>MYSRTVARLAASLAFLISIPAVRARPFITATSPLGPDQLDSGIYFSQQQHRIEEHGGNTEGSGFLYRTAPSHSVADGPNVEWDPAIVINPHEFGAGDLDYIEELEEERQRWMADQRYMREADAIKALEDDQLWNDFGENNHRNRESNHQELAYLDRMRQVIQGLICLLPDKAKQYTTCPKSTRR</sequence>
<dbReference type="EMBL" id="MU971400">
    <property type="protein sequence ID" value="KAK9235950.1"/>
    <property type="molecule type" value="Genomic_DNA"/>
</dbReference>
<proteinExistence type="predicted"/>
<keyword evidence="2" id="KW-1185">Reference proteome</keyword>
<comment type="caution">
    <text evidence="1">The sequence shown here is derived from an EMBL/GenBank/DDBJ whole genome shotgun (WGS) entry which is preliminary data.</text>
</comment>
<gene>
    <name evidence="1" type="ORF">V1525DRAFT_408531</name>
</gene>
<evidence type="ECO:0000313" key="1">
    <source>
        <dbReference type="EMBL" id="KAK9235950.1"/>
    </source>
</evidence>
<name>A0ACC3SX32_LIPKO</name>
<protein>
    <submittedName>
        <fullName evidence="1">Uncharacterized protein</fullName>
    </submittedName>
</protein>
<dbReference type="Proteomes" id="UP001433508">
    <property type="component" value="Unassembled WGS sequence"/>
</dbReference>
<reference evidence="2" key="1">
    <citation type="journal article" date="2024" name="Front. Bioeng. Biotechnol.">
        <title>Genome-scale model development and genomic sequencing of the oleaginous clade Lipomyces.</title>
        <authorList>
            <person name="Czajka J.J."/>
            <person name="Han Y."/>
            <person name="Kim J."/>
            <person name="Mondo S.J."/>
            <person name="Hofstad B.A."/>
            <person name="Robles A."/>
            <person name="Haridas S."/>
            <person name="Riley R."/>
            <person name="LaButti K."/>
            <person name="Pangilinan J."/>
            <person name="Andreopoulos W."/>
            <person name="Lipzen A."/>
            <person name="Yan J."/>
            <person name="Wang M."/>
            <person name="Ng V."/>
            <person name="Grigoriev I.V."/>
            <person name="Spatafora J.W."/>
            <person name="Magnuson J.K."/>
            <person name="Baker S.E."/>
            <person name="Pomraning K.R."/>
        </authorList>
    </citation>
    <scope>NUCLEOTIDE SEQUENCE [LARGE SCALE GENOMIC DNA]</scope>
    <source>
        <strain evidence="2">CBS 7786</strain>
    </source>
</reference>
<organism evidence="1 2">
    <name type="scientific">Lipomyces kononenkoae</name>
    <name type="common">Yeast</name>
    <dbReference type="NCBI Taxonomy" id="34357"/>
    <lineage>
        <taxon>Eukaryota</taxon>
        <taxon>Fungi</taxon>
        <taxon>Dikarya</taxon>
        <taxon>Ascomycota</taxon>
        <taxon>Saccharomycotina</taxon>
        <taxon>Lipomycetes</taxon>
        <taxon>Lipomycetales</taxon>
        <taxon>Lipomycetaceae</taxon>
        <taxon>Lipomyces</taxon>
    </lineage>
</organism>
<accession>A0ACC3SX32</accession>